<proteinExistence type="predicted"/>
<dbReference type="Proteomes" id="UP000267128">
    <property type="component" value="Unassembled WGS sequence"/>
</dbReference>
<sequence length="136" mass="14907">MGDMRNRDDLLRQVHRRLAHRDFAERFSVMTESGERPIVVALLEDSINELCVRVRNAGGAANVVTQHLDGMVVFNMVAGEVTTVRPEPPSVKGDATVGVMLQQLMFDGGRATYRVCTTKNDSQSGVADNPRLLPVG</sequence>
<accession>A0A3N0CJQ0</accession>
<dbReference type="EMBL" id="RJSE01000006">
    <property type="protein sequence ID" value="RNL63662.1"/>
    <property type="molecule type" value="Genomic_DNA"/>
</dbReference>
<evidence type="ECO:0000313" key="1">
    <source>
        <dbReference type="EMBL" id="RNL63662.1"/>
    </source>
</evidence>
<organism evidence="1 2">
    <name type="scientific">Nocardioides marmoriginsengisoli</name>
    <dbReference type="NCBI Taxonomy" id="661483"/>
    <lineage>
        <taxon>Bacteria</taxon>
        <taxon>Bacillati</taxon>
        <taxon>Actinomycetota</taxon>
        <taxon>Actinomycetes</taxon>
        <taxon>Propionibacteriales</taxon>
        <taxon>Nocardioidaceae</taxon>
        <taxon>Nocardioides</taxon>
    </lineage>
</organism>
<reference evidence="1 2" key="1">
    <citation type="submission" date="2018-11" db="EMBL/GenBank/DDBJ databases">
        <authorList>
            <person name="Li F."/>
        </authorList>
    </citation>
    <scope>NUCLEOTIDE SEQUENCE [LARGE SCALE GENOMIC DNA]</scope>
    <source>
        <strain evidence="1 2">Gsoil 097</strain>
    </source>
</reference>
<gene>
    <name evidence="1" type="ORF">EFK50_07925</name>
</gene>
<keyword evidence="2" id="KW-1185">Reference proteome</keyword>
<comment type="caution">
    <text evidence="1">The sequence shown here is derived from an EMBL/GenBank/DDBJ whole genome shotgun (WGS) entry which is preliminary data.</text>
</comment>
<name>A0A3N0CJQ0_9ACTN</name>
<protein>
    <submittedName>
        <fullName evidence="1">Uncharacterized protein</fullName>
    </submittedName>
</protein>
<evidence type="ECO:0000313" key="2">
    <source>
        <dbReference type="Proteomes" id="UP000267128"/>
    </source>
</evidence>
<dbReference type="AlphaFoldDB" id="A0A3N0CJQ0"/>